<dbReference type="Gene3D" id="3.40.50.2000">
    <property type="entry name" value="Glycogen Phosphorylase B"/>
    <property type="match status" value="2"/>
</dbReference>
<dbReference type="EMBL" id="BAAAYU010000005">
    <property type="protein sequence ID" value="GAA3635305.1"/>
    <property type="molecule type" value="Genomic_DNA"/>
</dbReference>
<dbReference type="Pfam" id="PF00534">
    <property type="entry name" value="Glycos_transf_1"/>
    <property type="match status" value="1"/>
</dbReference>
<dbReference type="CDD" id="cd03801">
    <property type="entry name" value="GT4_PimA-like"/>
    <property type="match status" value="1"/>
</dbReference>
<evidence type="ECO:0000256" key="1">
    <source>
        <dbReference type="ARBA" id="ARBA00022679"/>
    </source>
</evidence>
<organism evidence="3 4">
    <name type="scientific">Microbacterium awajiense</name>
    <dbReference type="NCBI Taxonomy" id="415214"/>
    <lineage>
        <taxon>Bacteria</taxon>
        <taxon>Bacillati</taxon>
        <taxon>Actinomycetota</taxon>
        <taxon>Actinomycetes</taxon>
        <taxon>Micrococcales</taxon>
        <taxon>Microbacteriaceae</taxon>
        <taxon>Microbacterium</taxon>
    </lineage>
</organism>
<dbReference type="PANTHER" id="PTHR12526">
    <property type="entry name" value="GLYCOSYLTRANSFERASE"/>
    <property type="match status" value="1"/>
</dbReference>
<keyword evidence="1" id="KW-0808">Transferase</keyword>
<reference evidence="4" key="1">
    <citation type="journal article" date="2019" name="Int. J. Syst. Evol. Microbiol.">
        <title>The Global Catalogue of Microorganisms (GCM) 10K type strain sequencing project: providing services to taxonomists for standard genome sequencing and annotation.</title>
        <authorList>
            <consortium name="The Broad Institute Genomics Platform"/>
            <consortium name="The Broad Institute Genome Sequencing Center for Infectious Disease"/>
            <person name="Wu L."/>
            <person name="Ma J."/>
        </authorList>
    </citation>
    <scope>NUCLEOTIDE SEQUENCE [LARGE SCALE GENOMIC DNA]</scope>
    <source>
        <strain evidence="4">JCM 16544</strain>
    </source>
</reference>
<evidence type="ECO:0000313" key="3">
    <source>
        <dbReference type="EMBL" id="GAA3635305.1"/>
    </source>
</evidence>
<keyword evidence="4" id="KW-1185">Reference proteome</keyword>
<dbReference type="Proteomes" id="UP001501697">
    <property type="component" value="Unassembled WGS sequence"/>
</dbReference>
<protein>
    <recommendedName>
        <fullName evidence="2">Glycosyl transferase family 1 domain-containing protein</fullName>
    </recommendedName>
</protein>
<evidence type="ECO:0000313" key="4">
    <source>
        <dbReference type="Proteomes" id="UP001501697"/>
    </source>
</evidence>
<proteinExistence type="predicted"/>
<sequence length="384" mass="39872">MTGAAPVVLHLEHTGSPGGAEFALVRMLRADPAWDPRMLVPPGAAGFFRARASDVEVAEVGSPQPAGVSGGGARAAAGAAGRLLVQAAAVRRHPWFRAAGLVDANTARAAAFGALAVRGTRMPFVVHLRDLVDATALGGFGFRTMTRLVLPRADGVIANSPTTLDSALPFVRDGVRTAVIPSASGLTVGRARSARVPGPVRIGMLARIDPWKGQLLLLEAFASALGDSDAVLEFAGAPLFGHEDFLAQLRSRAVELGVANRVRFLGQVDDVDAVLDGWDIAVQYSTRPEPLGQNVLQYLAAGCAVVVADEGGPAEWVDDDVNGRRVSPRDAVGLASALGALAEDGQLRRRLGAAAAQTPELLDDAAVAAQHADFYTGLLATGRR</sequence>
<comment type="caution">
    <text evidence="3">The sequence shown here is derived from an EMBL/GenBank/DDBJ whole genome shotgun (WGS) entry which is preliminary data.</text>
</comment>
<feature type="domain" description="Glycosyl transferase family 1" evidence="2">
    <location>
        <begin position="196"/>
        <end position="357"/>
    </location>
</feature>
<dbReference type="InterPro" id="IPR001296">
    <property type="entry name" value="Glyco_trans_1"/>
</dbReference>
<dbReference type="RefSeq" id="WP_344737739.1">
    <property type="nucleotide sequence ID" value="NZ_BAAAYU010000005.1"/>
</dbReference>
<gene>
    <name evidence="3" type="ORF">GCM10022200_18270</name>
</gene>
<accession>A0ABP7ALW9</accession>
<name>A0ABP7ALW9_9MICO</name>
<evidence type="ECO:0000259" key="2">
    <source>
        <dbReference type="Pfam" id="PF00534"/>
    </source>
</evidence>
<dbReference type="PANTHER" id="PTHR12526:SF638">
    <property type="entry name" value="SPORE COAT PROTEIN SA"/>
    <property type="match status" value="1"/>
</dbReference>
<dbReference type="SUPFAM" id="SSF53756">
    <property type="entry name" value="UDP-Glycosyltransferase/glycogen phosphorylase"/>
    <property type="match status" value="1"/>
</dbReference>